<keyword evidence="5" id="KW-0547">Nucleotide-binding</keyword>
<evidence type="ECO:0000256" key="7">
    <source>
        <dbReference type="ARBA" id="ARBA00022917"/>
    </source>
</evidence>
<dbReference type="InterPro" id="IPR004523">
    <property type="entry name" value="Asp-tRNA_synthase_2"/>
</dbReference>
<evidence type="ECO:0000256" key="2">
    <source>
        <dbReference type="ARBA" id="ARBA00005312"/>
    </source>
</evidence>
<sequence length="248" mass="28279">SPQIYKQMMVCAGFEKVYEIGAVYRAEKSQTTRHLTEFTGIDFEMGFIDSFHDPMDVIEGMFRHVIAELNKNCAKELALFNRKPVVPKKIPRLSLDEAKKLLAAQGKKIPDGEDLDPEGERLIAKIVKEKFGEEFVFLTHYPWGKRPFYHMRPVDDPKVTLSFDLVWNGIEVSTGAQREHRYEVLKAQAKEKGLDLDAMKDYANLFKYGAPPHGGAGLGLDRFVECLLELDNIREGILLPRDPIRLTP</sequence>
<evidence type="ECO:0000256" key="3">
    <source>
        <dbReference type="ARBA" id="ARBA00022490"/>
    </source>
</evidence>
<dbReference type="GO" id="GO:0005829">
    <property type="term" value="C:cytosol"/>
    <property type="evidence" value="ECO:0007669"/>
    <property type="project" value="TreeGrafter"/>
</dbReference>
<dbReference type="InterPro" id="IPR004364">
    <property type="entry name" value="Aa-tRNA-synt_II"/>
</dbReference>
<evidence type="ECO:0000256" key="8">
    <source>
        <dbReference type="ARBA" id="ARBA00023146"/>
    </source>
</evidence>
<protein>
    <submittedName>
        <fullName evidence="10">Aspartate--tRNA(Asn) ligase</fullName>
    </submittedName>
</protein>
<evidence type="ECO:0000256" key="6">
    <source>
        <dbReference type="ARBA" id="ARBA00022840"/>
    </source>
</evidence>
<dbReference type="InterPro" id="IPR045864">
    <property type="entry name" value="aa-tRNA-synth_II/BPL/LPL"/>
</dbReference>
<accession>A0A7J4JJJ4</accession>
<keyword evidence="7" id="KW-0648">Protein biosynthesis</keyword>
<dbReference type="GO" id="GO:0006422">
    <property type="term" value="P:aspartyl-tRNA aminoacylation"/>
    <property type="evidence" value="ECO:0007669"/>
    <property type="project" value="InterPro"/>
</dbReference>
<comment type="caution">
    <text evidence="10">The sequence shown here is derived from an EMBL/GenBank/DDBJ whole genome shotgun (WGS) entry which is preliminary data.</text>
</comment>
<dbReference type="PRINTS" id="PR01042">
    <property type="entry name" value="TRNASYNTHASP"/>
</dbReference>
<evidence type="ECO:0000313" key="11">
    <source>
        <dbReference type="Proteomes" id="UP000564964"/>
    </source>
</evidence>
<keyword evidence="3" id="KW-0963">Cytoplasm</keyword>
<gene>
    <name evidence="10" type="ORF">HA252_06465</name>
</gene>
<evidence type="ECO:0000256" key="4">
    <source>
        <dbReference type="ARBA" id="ARBA00022598"/>
    </source>
</evidence>
<proteinExistence type="inferred from homology"/>
<dbReference type="Gene3D" id="3.30.930.10">
    <property type="entry name" value="Bira Bifunctional Protein, Domain 2"/>
    <property type="match status" value="1"/>
</dbReference>
<name>A0A7J4JJJ4_9ARCH</name>
<evidence type="ECO:0000259" key="9">
    <source>
        <dbReference type="PROSITE" id="PS50862"/>
    </source>
</evidence>
<dbReference type="Pfam" id="PF00152">
    <property type="entry name" value="tRNA-synt_2"/>
    <property type="match status" value="1"/>
</dbReference>
<dbReference type="PANTHER" id="PTHR43450:SF1">
    <property type="entry name" value="ASPARTATE--TRNA LIGASE, CYTOPLASMIC"/>
    <property type="match status" value="1"/>
</dbReference>
<organism evidence="10 11">
    <name type="scientific">Candidatus Iainarchaeum sp</name>
    <dbReference type="NCBI Taxonomy" id="3101447"/>
    <lineage>
        <taxon>Archaea</taxon>
        <taxon>Candidatus Iainarchaeota</taxon>
        <taxon>Candidatus Iainarchaeia</taxon>
        <taxon>Candidatus Iainarchaeales</taxon>
        <taxon>Candidatus Iainarchaeaceae</taxon>
        <taxon>Candidatus Iainarchaeum</taxon>
    </lineage>
</organism>
<evidence type="ECO:0000256" key="5">
    <source>
        <dbReference type="ARBA" id="ARBA00022741"/>
    </source>
</evidence>
<keyword evidence="6" id="KW-0067">ATP-binding</keyword>
<dbReference type="GO" id="GO:0005524">
    <property type="term" value="F:ATP binding"/>
    <property type="evidence" value="ECO:0007669"/>
    <property type="project" value="UniProtKB-KW"/>
</dbReference>
<dbReference type="GO" id="GO:0017101">
    <property type="term" value="C:aminoacyl-tRNA synthetase multienzyme complex"/>
    <property type="evidence" value="ECO:0007669"/>
    <property type="project" value="TreeGrafter"/>
</dbReference>
<dbReference type="GO" id="GO:0003723">
    <property type="term" value="F:RNA binding"/>
    <property type="evidence" value="ECO:0007669"/>
    <property type="project" value="TreeGrafter"/>
</dbReference>
<dbReference type="GO" id="GO:0004815">
    <property type="term" value="F:aspartate-tRNA ligase activity"/>
    <property type="evidence" value="ECO:0007669"/>
    <property type="project" value="InterPro"/>
</dbReference>
<dbReference type="EMBL" id="DUGH01000155">
    <property type="protein sequence ID" value="HIH17020.1"/>
    <property type="molecule type" value="Genomic_DNA"/>
</dbReference>
<dbReference type="PANTHER" id="PTHR43450">
    <property type="entry name" value="ASPARTYL-TRNA SYNTHETASE"/>
    <property type="match status" value="1"/>
</dbReference>
<dbReference type="SUPFAM" id="SSF55681">
    <property type="entry name" value="Class II aaRS and biotin synthetases"/>
    <property type="match status" value="1"/>
</dbReference>
<comment type="similarity">
    <text evidence="2">Belongs to the class-II aminoacyl-tRNA synthetase family. Type 2 subfamily.</text>
</comment>
<reference evidence="11" key="1">
    <citation type="journal article" date="2020" name="bioRxiv">
        <title>A rank-normalized archaeal taxonomy based on genome phylogeny resolves widespread incomplete and uneven classifications.</title>
        <authorList>
            <person name="Rinke C."/>
            <person name="Chuvochina M."/>
            <person name="Mussig A.J."/>
            <person name="Chaumeil P.-A."/>
            <person name="Waite D.W."/>
            <person name="Whitman W.B."/>
            <person name="Parks D.H."/>
            <person name="Hugenholtz P."/>
        </authorList>
    </citation>
    <scope>NUCLEOTIDE SEQUENCE [LARGE SCALE GENOMIC DNA]</scope>
</reference>
<feature type="domain" description="Aminoacyl-transfer RNA synthetases class-II family profile" evidence="9">
    <location>
        <begin position="15"/>
        <end position="240"/>
    </location>
</feature>
<keyword evidence="8" id="KW-0030">Aminoacyl-tRNA synthetase</keyword>
<dbReference type="InterPro" id="IPR006195">
    <property type="entry name" value="aa-tRNA-synth_II"/>
</dbReference>
<keyword evidence="4 10" id="KW-0436">Ligase</keyword>
<dbReference type="AlphaFoldDB" id="A0A7J4JJJ4"/>
<evidence type="ECO:0000313" key="10">
    <source>
        <dbReference type="EMBL" id="HIH17020.1"/>
    </source>
</evidence>
<dbReference type="PROSITE" id="PS50862">
    <property type="entry name" value="AA_TRNA_LIGASE_II"/>
    <property type="match status" value="1"/>
</dbReference>
<dbReference type="Proteomes" id="UP000564964">
    <property type="component" value="Unassembled WGS sequence"/>
</dbReference>
<dbReference type="InterPro" id="IPR002312">
    <property type="entry name" value="Asp/Asn-tRNA-synth_IIb"/>
</dbReference>
<comment type="subcellular location">
    <subcellularLocation>
        <location evidence="1">Cytoplasm</location>
    </subcellularLocation>
</comment>
<feature type="non-terminal residue" evidence="10">
    <location>
        <position position="1"/>
    </location>
</feature>
<evidence type="ECO:0000256" key="1">
    <source>
        <dbReference type="ARBA" id="ARBA00004496"/>
    </source>
</evidence>